<keyword evidence="1" id="KW-0444">Lipid biosynthesis</keyword>
<evidence type="ECO:0000256" key="4">
    <source>
        <dbReference type="ARBA" id="ARBA00038211"/>
    </source>
</evidence>
<dbReference type="EMBL" id="GEZM01010844">
    <property type="protein sequence ID" value="JAV93772.1"/>
    <property type="molecule type" value="Transcribed_RNA"/>
</dbReference>
<evidence type="ECO:0000313" key="6">
    <source>
        <dbReference type="EMBL" id="JAV93772.1"/>
    </source>
</evidence>
<comment type="similarity">
    <text evidence="4">Belongs to the choline/ethanolamine kinase family.</text>
</comment>
<sequence>MEGSNGVPHLKLSVDENRLTEGARKIIEEIRPFWNLENVQFDVLTNGYTNKLIRCREENGPPHEAVLVRVYGNKTELMIDRNAEKRTILILNNLGLPPRLYASFENGLAYEYIPGRTLNCNTIRQPEIYKLIATHLAYMHKVQLPNDLAKKPMLWEKLEDFFNMLPETFSDSAKHERYNATIMPRCKMQDEINMLKKKLIKLNSPLVFTHNDLLLNNIIYSQEKGSVEFIDFEYSGVNYQAFDVGNHFNEFVGFENIDYSNYPDKELQWNWLRAYLSELHNSEEISDRDIHKLYVQANKFALASHMFWGVWALLQAEYSTIDFDFMGYAAIRLNEYAAKKEAFLALNYLS</sequence>
<dbReference type="PANTHER" id="PTHR22603:SF66">
    <property type="entry name" value="ETHANOLAMINE KINASE"/>
    <property type="match status" value="1"/>
</dbReference>
<dbReference type="EMBL" id="VVIM01000002">
    <property type="protein sequence ID" value="KAB0802137.1"/>
    <property type="molecule type" value="Genomic_DNA"/>
</dbReference>
<dbReference type="InterPro" id="IPR011009">
    <property type="entry name" value="Kinase-like_dom_sf"/>
</dbReference>
<reference evidence="7" key="3">
    <citation type="submission" date="2019-08" db="EMBL/GenBank/DDBJ databases">
        <authorList>
            <consortium name="Photinus pyralis genome working group"/>
            <person name="Fallon T.R."/>
            <person name="Sander Lower S.E."/>
            <person name="Weng J.-K."/>
        </authorList>
    </citation>
    <scope>NUCLEOTIDE SEQUENCE</scope>
    <source>
        <strain evidence="7">1611_PpyrPB1</strain>
        <tissue evidence="7">Whole body</tissue>
    </source>
</reference>
<dbReference type="Proteomes" id="UP000327044">
    <property type="component" value="Unassembled WGS sequence"/>
</dbReference>
<protein>
    <recommendedName>
        <fullName evidence="5">ethanolamine kinase</fullName>
        <ecNumber evidence="5">2.7.1.82</ecNumber>
    </recommendedName>
</protein>
<dbReference type="Gene3D" id="3.30.200.20">
    <property type="entry name" value="Phosphorylase Kinase, domain 1"/>
    <property type="match status" value="1"/>
</dbReference>
<dbReference type="AlphaFoldDB" id="A0A1Y1N783"/>
<dbReference type="EC" id="2.7.1.82" evidence="5"/>
<dbReference type="EMBL" id="GEZM01010843">
    <property type="protein sequence ID" value="JAV93773.1"/>
    <property type="molecule type" value="Transcribed_RNA"/>
</dbReference>
<reference evidence="7 8" key="2">
    <citation type="journal article" date="2018" name="Elife">
        <title>Firefly genomes illuminate parallel origins of bioluminescence in beetles.</title>
        <authorList>
            <person name="Fallon T.R."/>
            <person name="Lower S.E."/>
            <person name="Chang C.H."/>
            <person name="Bessho-Uehara M."/>
            <person name="Martin G.J."/>
            <person name="Bewick A.J."/>
            <person name="Behringer M."/>
            <person name="Debat H.J."/>
            <person name="Wong I."/>
            <person name="Day J.C."/>
            <person name="Suvorov A."/>
            <person name="Silva C.J."/>
            <person name="Stanger-Hall K.F."/>
            <person name="Hall D.W."/>
            <person name="Schmitz R.J."/>
            <person name="Nelson D.R."/>
            <person name="Lewis S.M."/>
            <person name="Shigenobu S."/>
            <person name="Bybee S.M."/>
            <person name="Larracuente A.M."/>
            <person name="Oba Y."/>
            <person name="Weng J.K."/>
        </authorList>
    </citation>
    <scope>NUCLEOTIDE SEQUENCE [LARGE SCALE GENOMIC DNA]</scope>
    <source>
        <strain evidence="7">1611_PpyrPB1</strain>
        <tissue evidence="7">Whole body</tissue>
    </source>
</reference>
<organism evidence="6">
    <name type="scientific">Photinus pyralis</name>
    <name type="common">Common eastern firefly</name>
    <name type="synonym">Lampyris pyralis</name>
    <dbReference type="NCBI Taxonomy" id="7054"/>
    <lineage>
        <taxon>Eukaryota</taxon>
        <taxon>Metazoa</taxon>
        <taxon>Ecdysozoa</taxon>
        <taxon>Arthropoda</taxon>
        <taxon>Hexapoda</taxon>
        <taxon>Insecta</taxon>
        <taxon>Pterygota</taxon>
        <taxon>Neoptera</taxon>
        <taxon>Endopterygota</taxon>
        <taxon>Coleoptera</taxon>
        <taxon>Polyphaga</taxon>
        <taxon>Elateriformia</taxon>
        <taxon>Elateroidea</taxon>
        <taxon>Lampyridae</taxon>
        <taxon>Lampyrinae</taxon>
        <taxon>Photinus</taxon>
    </lineage>
</organism>
<name>A0A1Y1N783_PHOPY</name>
<reference evidence="6" key="1">
    <citation type="journal article" date="2016" name="Sci. Rep.">
        <title>Molecular characterization of firefly nuptial gifts: a multi-omics approach sheds light on postcopulatory sexual selection.</title>
        <authorList>
            <person name="Al-Wathiqui N."/>
            <person name="Fallon T.R."/>
            <person name="South A."/>
            <person name="Weng J.K."/>
            <person name="Lewis S.M."/>
        </authorList>
    </citation>
    <scope>NUCLEOTIDE SEQUENCE</scope>
</reference>
<dbReference type="PANTHER" id="PTHR22603">
    <property type="entry name" value="CHOLINE/ETHANOALAMINE KINASE"/>
    <property type="match status" value="1"/>
</dbReference>
<comment type="pathway">
    <text evidence="3">Phospholipid metabolism; phosphatidylethanolamine biosynthesis; phosphatidylethanolamine from ethanolamine: step 1/3.</text>
</comment>
<keyword evidence="8" id="KW-1185">Reference proteome</keyword>
<evidence type="ECO:0000313" key="8">
    <source>
        <dbReference type="Proteomes" id="UP000327044"/>
    </source>
</evidence>
<dbReference type="GO" id="GO:0006646">
    <property type="term" value="P:phosphatidylethanolamine biosynthetic process"/>
    <property type="evidence" value="ECO:0007669"/>
    <property type="project" value="TreeGrafter"/>
</dbReference>
<dbReference type="GO" id="GO:0004305">
    <property type="term" value="F:ethanolamine kinase activity"/>
    <property type="evidence" value="ECO:0007669"/>
    <property type="project" value="UniProtKB-EC"/>
</dbReference>
<gene>
    <name evidence="7" type="ORF">PPYR_04323</name>
</gene>
<proteinExistence type="inferred from homology"/>
<dbReference type="GO" id="GO:0005737">
    <property type="term" value="C:cytoplasm"/>
    <property type="evidence" value="ECO:0007669"/>
    <property type="project" value="TreeGrafter"/>
</dbReference>
<keyword evidence="2" id="KW-1208">Phospholipid metabolism</keyword>
<dbReference type="FunCoup" id="A0A1Y1N783">
    <property type="interactions" value="1813"/>
</dbReference>
<evidence type="ECO:0000256" key="3">
    <source>
        <dbReference type="ARBA" id="ARBA00037883"/>
    </source>
</evidence>
<dbReference type="InParanoid" id="A0A1Y1N783"/>
<evidence type="ECO:0000256" key="1">
    <source>
        <dbReference type="ARBA" id="ARBA00023209"/>
    </source>
</evidence>
<dbReference type="Pfam" id="PF01633">
    <property type="entry name" value="Choline_kinase"/>
    <property type="match status" value="1"/>
</dbReference>
<accession>A0A1Y1N783</accession>
<evidence type="ECO:0000256" key="5">
    <source>
        <dbReference type="ARBA" id="ARBA00038874"/>
    </source>
</evidence>
<evidence type="ECO:0000313" key="7">
    <source>
        <dbReference type="EMBL" id="KAB0802137.1"/>
    </source>
</evidence>
<dbReference type="CDD" id="cd05157">
    <property type="entry name" value="ETNK_euk"/>
    <property type="match status" value="1"/>
</dbReference>
<keyword evidence="1" id="KW-0594">Phospholipid biosynthesis</keyword>
<dbReference type="Gene3D" id="3.90.1200.10">
    <property type="match status" value="1"/>
</dbReference>
<evidence type="ECO:0000256" key="2">
    <source>
        <dbReference type="ARBA" id="ARBA00023264"/>
    </source>
</evidence>
<keyword evidence="1" id="KW-0443">Lipid metabolism</keyword>
<dbReference type="SUPFAM" id="SSF56112">
    <property type="entry name" value="Protein kinase-like (PK-like)"/>
    <property type="match status" value="1"/>
</dbReference>
<dbReference type="EMBL" id="GEZM01010845">
    <property type="protein sequence ID" value="JAV93771.1"/>
    <property type="molecule type" value="Transcribed_RNA"/>
</dbReference>